<feature type="domain" description="F-box" evidence="1">
    <location>
        <begin position="12"/>
        <end position="53"/>
    </location>
</feature>
<dbReference type="SUPFAM" id="SSF81383">
    <property type="entry name" value="F-box domain"/>
    <property type="match status" value="1"/>
</dbReference>
<name>A0AAF1BHX8_9TREE</name>
<dbReference type="CDD" id="cd09917">
    <property type="entry name" value="F-box_SF"/>
    <property type="match status" value="1"/>
</dbReference>
<protein>
    <recommendedName>
        <fullName evidence="1">F-box domain-containing protein</fullName>
    </recommendedName>
</protein>
<dbReference type="AlphaFoldDB" id="A0AAF1BHX8"/>
<keyword evidence="3" id="KW-1185">Reference proteome</keyword>
<evidence type="ECO:0000313" key="2">
    <source>
        <dbReference type="EMBL" id="WOO81656.1"/>
    </source>
</evidence>
<dbReference type="RefSeq" id="XP_062627688.1">
    <property type="nucleotide sequence ID" value="XM_062771704.1"/>
</dbReference>
<dbReference type="InterPro" id="IPR036047">
    <property type="entry name" value="F-box-like_dom_sf"/>
</dbReference>
<dbReference type="Gene3D" id="1.20.1280.50">
    <property type="match status" value="1"/>
</dbReference>
<evidence type="ECO:0000313" key="3">
    <source>
        <dbReference type="Proteomes" id="UP000827549"/>
    </source>
</evidence>
<dbReference type="Proteomes" id="UP000827549">
    <property type="component" value="Chromosome 3"/>
</dbReference>
<proteinExistence type="predicted"/>
<gene>
    <name evidence="2" type="ORF">LOC62_03G005179</name>
</gene>
<evidence type="ECO:0000259" key="1">
    <source>
        <dbReference type="Pfam" id="PF12937"/>
    </source>
</evidence>
<dbReference type="GeneID" id="87808409"/>
<dbReference type="Pfam" id="PF12937">
    <property type="entry name" value="F-box-like"/>
    <property type="match status" value="1"/>
</dbReference>
<organism evidence="2 3">
    <name type="scientific">Vanrija pseudolonga</name>
    <dbReference type="NCBI Taxonomy" id="143232"/>
    <lineage>
        <taxon>Eukaryota</taxon>
        <taxon>Fungi</taxon>
        <taxon>Dikarya</taxon>
        <taxon>Basidiomycota</taxon>
        <taxon>Agaricomycotina</taxon>
        <taxon>Tremellomycetes</taxon>
        <taxon>Trichosporonales</taxon>
        <taxon>Trichosporonaceae</taxon>
        <taxon>Vanrija</taxon>
    </lineage>
</organism>
<dbReference type="EMBL" id="CP086716">
    <property type="protein sequence ID" value="WOO81656.1"/>
    <property type="molecule type" value="Genomic_DNA"/>
</dbReference>
<dbReference type="InterPro" id="IPR001810">
    <property type="entry name" value="F-box_dom"/>
</dbReference>
<sequence length="653" mass="71917">MATTDPLAALGHDIFVDVLSDLGPRDLVHAEQVSRAWADAADKHAVALWRAACYADDVEPALLSSCERYTAGAAWLTDRDEVNARLNPYALLRRETEGEGGQGAERKRHVNWRYLCKSHAELESSWKRARSRVRWLTPPTNAVWRIKSLLDENVLLCTSRTEAFGLVAIDRSTSQLLFSINGVASWTHLEAGRGFAVFDRAEIESDDDDVAAATSVDSVFEVWRNNNARSRPGALPASGSSPIAHTAESHYIWGNDLSPPGEYKPGDASVPLPPGHMEFYRILSPPVRCLAFRLHVDDADGPLPRAVLAACGLPALYIWHLEEERPMQVIKRTGADRGRVNVSVKVTGGADADGQYIELDDHHIFVCHGRQMHVYSRATGLQVVSFPQVGVPARDAAAVAFPLRIAEDFKAIPDEERQRQEQEMVYGCGVPALIGRANVVGAVRGEPGFDAAIALGIARHPIRIRPDQEVDVDYEFTACHFTSSDLVCATKTGAVFVVRRYTDVLNQSVTLPEEERAAFIALNTFVIGMATPLKWLTTYRDRIAIVTQFNVVVMDGKQFPDMPRGPTPAPVPGLASSRPKLQAHVLLGNHPQAVKMASCVQMDYRSLYLTYWALGEFEGARHMPDEQAVPTFPPPDALAEFGMCVKVWSFGPE</sequence>
<accession>A0AAF1BHX8</accession>
<reference evidence="2" key="1">
    <citation type="submission" date="2023-10" db="EMBL/GenBank/DDBJ databases">
        <authorList>
            <person name="Noh H."/>
        </authorList>
    </citation>
    <scope>NUCLEOTIDE SEQUENCE</scope>
    <source>
        <strain evidence="2">DUCC4014</strain>
    </source>
</reference>